<dbReference type="Proteomes" id="UP000473531">
    <property type="component" value="Unassembled WGS sequence"/>
</dbReference>
<dbReference type="InterPro" id="IPR011990">
    <property type="entry name" value="TPR-like_helical_dom_sf"/>
</dbReference>
<protein>
    <submittedName>
        <fullName evidence="1">Uncharacterized protein</fullName>
    </submittedName>
</protein>
<dbReference type="GO" id="GO:0006355">
    <property type="term" value="P:regulation of DNA-templated transcription"/>
    <property type="evidence" value="ECO:0007669"/>
    <property type="project" value="InterPro"/>
</dbReference>
<organism evidence="1 2">
    <name type="scientific">Allopontixanthobacter confluentis</name>
    <dbReference type="NCBI Taxonomy" id="1849021"/>
    <lineage>
        <taxon>Bacteria</taxon>
        <taxon>Pseudomonadati</taxon>
        <taxon>Pseudomonadota</taxon>
        <taxon>Alphaproteobacteria</taxon>
        <taxon>Sphingomonadales</taxon>
        <taxon>Erythrobacteraceae</taxon>
        <taxon>Allopontixanthobacter</taxon>
    </lineage>
</organism>
<keyword evidence="2" id="KW-1185">Reference proteome</keyword>
<dbReference type="PANTHER" id="PTHR35807">
    <property type="entry name" value="TRANSCRIPTIONAL REGULATOR REDD-RELATED"/>
    <property type="match status" value="1"/>
</dbReference>
<dbReference type="Gene3D" id="1.25.40.10">
    <property type="entry name" value="Tetratricopeptide repeat domain"/>
    <property type="match status" value="2"/>
</dbReference>
<dbReference type="RefSeq" id="WP_160599383.1">
    <property type="nucleotide sequence ID" value="NZ_WTYU01000001.1"/>
</dbReference>
<dbReference type="Gene3D" id="1.10.10.10">
    <property type="entry name" value="Winged helix-like DNA-binding domain superfamily/Winged helix DNA-binding domain"/>
    <property type="match status" value="1"/>
</dbReference>
<dbReference type="OrthoDB" id="105971at2"/>
<dbReference type="SUPFAM" id="SSF48452">
    <property type="entry name" value="TPR-like"/>
    <property type="match status" value="1"/>
</dbReference>
<gene>
    <name evidence="1" type="ORF">GRI44_00640</name>
</gene>
<reference evidence="1 2" key="1">
    <citation type="submission" date="2019-12" db="EMBL/GenBank/DDBJ databases">
        <title>Genomic-based taxomic classification of the family Erythrobacteraceae.</title>
        <authorList>
            <person name="Xu L."/>
        </authorList>
    </citation>
    <scope>NUCLEOTIDE SEQUENCE [LARGE SCALE GENOMIC DNA]</scope>
    <source>
        <strain evidence="1 2">KCTC 52259</strain>
    </source>
</reference>
<dbReference type="GO" id="GO:0003677">
    <property type="term" value="F:DNA binding"/>
    <property type="evidence" value="ECO:0007669"/>
    <property type="project" value="InterPro"/>
</dbReference>
<dbReference type="SUPFAM" id="SSF46894">
    <property type="entry name" value="C-terminal effector domain of the bipartite response regulators"/>
    <property type="match status" value="1"/>
</dbReference>
<evidence type="ECO:0000313" key="2">
    <source>
        <dbReference type="Proteomes" id="UP000473531"/>
    </source>
</evidence>
<comment type="caution">
    <text evidence="1">The sequence shown here is derived from an EMBL/GenBank/DDBJ whole genome shotgun (WGS) entry which is preliminary data.</text>
</comment>
<dbReference type="EMBL" id="WTYU01000001">
    <property type="protein sequence ID" value="MXP13265.1"/>
    <property type="molecule type" value="Genomic_DNA"/>
</dbReference>
<name>A0A6L7GCP1_9SPHN</name>
<sequence>MNFMGRTSLVVNNSPAMLASVFGPFSLSIGDNSEIIISNRRASALLAILCTMPGEPLEREHLSKLLWPGRFEAQARASLRQCLLALGKMFEPLDADVLDVNRTRICLHPGVIQTDLDLLEEALAADDVAQACSLLMQIGGQALLGQFQFGPSFDEWISIRREQVEARLQGGVHGALDRLAQNGRTVEQAQLLEAWMLRDPAAGQKALFRQHDCKIRIAVLPFHQIDNVGGEFFLADGVVDELITSLGKVPGLLVTGRTSSSHFRDTELQLPEIAQVLHVTHVVEGCVHRHDDAVRINTRLIDGATGFEIWTHRYDGSVEDIFRSREQVAHRLTTGLCGAVDIETQPPPVRMMTANREAYRLYLQGRALTVRAIGDNVLAKAIELLERALELDPLFAECWTALAEAHVYTAVYTPCLERMKESELMARCANRAIELAPMQGHARSMLAIHQWTQNDIVGALDLAFEAYRLEPDNPDVGIRLGSFLLYIGRTAQALPYITAAIQQDPVNARNYSMLSVAHLNLGDVDAAIAAGQRMVDLGYPSMWLAAATAASGDRDLAVEQYKQTRLLMNTVIFPPAGAAPMPPEVMEAYWDMAARGLHSGCDQARRNYCQVLEMLHATLPDKYDSTIVLPAIWMGDAQMVFRTLGEQITPANFFGLMSVWTDVEPTRQVRLHPDFMGFAKKIGMVAAWDKYGWPDLMTAEADADADADAGADQLQAATARPKIAMRLVTD</sequence>
<evidence type="ECO:0000313" key="1">
    <source>
        <dbReference type="EMBL" id="MXP13265.1"/>
    </source>
</evidence>
<proteinExistence type="predicted"/>
<dbReference type="InterPro" id="IPR036388">
    <property type="entry name" value="WH-like_DNA-bd_sf"/>
</dbReference>
<dbReference type="InterPro" id="IPR051677">
    <property type="entry name" value="AfsR-DnrI-RedD_regulator"/>
</dbReference>
<dbReference type="AlphaFoldDB" id="A0A6L7GCP1"/>
<dbReference type="InterPro" id="IPR016032">
    <property type="entry name" value="Sig_transdc_resp-reg_C-effctor"/>
</dbReference>
<accession>A0A6L7GCP1</accession>